<name>A0ABP9JW31_9ACTN</name>
<gene>
    <name evidence="1" type="ORF">GCM10023336_09880</name>
</gene>
<keyword evidence="2" id="KW-1185">Reference proteome</keyword>
<evidence type="ECO:0008006" key="3">
    <source>
        <dbReference type="Google" id="ProtNLM"/>
    </source>
</evidence>
<dbReference type="InterPro" id="IPR011990">
    <property type="entry name" value="TPR-like_helical_dom_sf"/>
</dbReference>
<dbReference type="Gene3D" id="1.25.40.10">
    <property type="entry name" value="Tetratricopeptide repeat domain"/>
    <property type="match status" value="1"/>
</dbReference>
<dbReference type="EMBL" id="BAABKC010000012">
    <property type="protein sequence ID" value="GAA5045858.1"/>
    <property type="molecule type" value="Genomic_DNA"/>
</dbReference>
<evidence type="ECO:0000313" key="2">
    <source>
        <dbReference type="Proteomes" id="UP001500124"/>
    </source>
</evidence>
<organism evidence="1 2">
    <name type="scientific">Streptomyces similanensis</name>
    <dbReference type="NCBI Taxonomy" id="1274988"/>
    <lineage>
        <taxon>Bacteria</taxon>
        <taxon>Bacillati</taxon>
        <taxon>Actinomycetota</taxon>
        <taxon>Actinomycetes</taxon>
        <taxon>Kitasatosporales</taxon>
        <taxon>Streptomycetaceae</taxon>
        <taxon>Streptomyces</taxon>
    </lineage>
</organism>
<protein>
    <recommendedName>
        <fullName evidence="3">XRE family transcriptional regulator</fullName>
    </recommendedName>
</protein>
<comment type="caution">
    <text evidence="1">The sequence shown here is derived from an EMBL/GenBank/DDBJ whole genome shotgun (WGS) entry which is preliminary data.</text>
</comment>
<proteinExistence type="predicted"/>
<sequence length="445" mass="48222">MTPARSQPAMSAYHRFLRYSGELHMSLRSPEPREVIAGLLGDERLIAACTARDMGAVFRMVNARGVSTRRIAAAVDITQGRLYDYMNGKSRVEKLTLFEQIADAFHIPGRLLGLARRSWEPVPATVGHERADRPPPDGDDLVAMDHFRSADRQTGGGRLYGAVVRHLADRVAPRLVDIGSGPQVFAAASALTEMAGWMAHDSGHDDRAAKHFARALPLARASGDLPLAAHVAASTSHLALATGDATAAVGWARTGLDLAARAPRIPALTARLHTMRARALAVASQRTPATQALEAAHRHLEAPPATAHPWLSPFDRAALAGESALILRDLEQYDEALRHAEQAVALRESGRARSLALSRISLVEIHVRRSDLDAAVSVAHDLLCTNPTLGSVRVVRQLDGMRRLLEPHRGYPPVREYLVRFDDARRARMLLLADLIPPSPGGTTA</sequence>
<dbReference type="Proteomes" id="UP001500124">
    <property type="component" value="Unassembled WGS sequence"/>
</dbReference>
<dbReference type="SUPFAM" id="SSF48452">
    <property type="entry name" value="TPR-like"/>
    <property type="match status" value="1"/>
</dbReference>
<evidence type="ECO:0000313" key="1">
    <source>
        <dbReference type="EMBL" id="GAA5045858.1"/>
    </source>
</evidence>
<reference evidence="2" key="1">
    <citation type="journal article" date="2019" name="Int. J. Syst. Evol. Microbiol.">
        <title>The Global Catalogue of Microorganisms (GCM) 10K type strain sequencing project: providing services to taxonomists for standard genome sequencing and annotation.</title>
        <authorList>
            <consortium name="The Broad Institute Genomics Platform"/>
            <consortium name="The Broad Institute Genome Sequencing Center for Infectious Disease"/>
            <person name="Wu L."/>
            <person name="Ma J."/>
        </authorList>
    </citation>
    <scope>NUCLEOTIDE SEQUENCE [LARGE SCALE GENOMIC DNA]</scope>
    <source>
        <strain evidence="2">JCM 18410</strain>
    </source>
</reference>
<accession>A0ABP9JW31</accession>